<dbReference type="PANTHER" id="PTHR43199:SF1">
    <property type="entry name" value="GLUTATHIONE HYDROLASE PROENZYME"/>
    <property type="match status" value="1"/>
</dbReference>
<evidence type="ECO:0000256" key="9">
    <source>
        <dbReference type="RuleBase" id="RU368036"/>
    </source>
</evidence>
<dbReference type="InterPro" id="IPR055262">
    <property type="entry name" value="GGT_CS"/>
</dbReference>
<evidence type="ECO:0000256" key="2">
    <source>
        <dbReference type="ARBA" id="ARBA00001089"/>
    </source>
</evidence>
<comment type="caution">
    <text evidence="10">The sequence shown here is derived from an EMBL/GenBank/DDBJ whole genome shotgun (WGS) entry which is preliminary data.</text>
</comment>
<dbReference type="PANTHER" id="PTHR43199">
    <property type="entry name" value="GLUTATHIONE HYDROLASE"/>
    <property type="match status" value="1"/>
</dbReference>
<dbReference type="GO" id="GO:0103068">
    <property type="term" value="F:leukotriene C4 gamma-glutamyl transferase activity"/>
    <property type="evidence" value="ECO:0007669"/>
    <property type="project" value="UniProtKB-EC"/>
</dbReference>
<dbReference type="PROSITE" id="PS00462">
    <property type="entry name" value="G_GLU_TRANSPEPTIDASE"/>
    <property type="match status" value="1"/>
</dbReference>
<dbReference type="PROSITE" id="PS51257">
    <property type="entry name" value="PROKAR_LIPOPROTEIN"/>
    <property type="match status" value="1"/>
</dbReference>
<dbReference type="SUPFAM" id="SSF56235">
    <property type="entry name" value="N-terminal nucleophile aminohydrolases (Ntn hydrolases)"/>
    <property type="match status" value="1"/>
</dbReference>
<evidence type="ECO:0000256" key="8">
    <source>
        <dbReference type="ARBA" id="ARBA00047417"/>
    </source>
</evidence>
<comment type="subunit">
    <text evidence="9">This enzyme consists of two polypeptide chains, which are synthesized in precursor form from a single polypeptide.</text>
</comment>
<keyword evidence="4 9" id="KW-0808">Transferase</keyword>
<proteinExistence type="inferred from homology"/>
<keyword evidence="5 9" id="KW-0378">Hydrolase</keyword>
<comment type="PTM">
    <text evidence="9">Cleaved by autocatalysis into a large and a small subunit.</text>
</comment>
<evidence type="ECO:0000313" key="11">
    <source>
        <dbReference type="Proteomes" id="UP001580928"/>
    </source>
</evidence>
<reference evidence="10 11" key="1">
    <citation type="submission" date="2024-04" db="EMBL/GenBank/DDBJ databases">
        <title>Albibacterium profundi sp. nov., isolated from sediment of the Challenger Deep of Mariana Trench.</title>
        <authorList>
            <person name="Wang Y."/>
        </authorList>
    </citation>
    <scope>NUCLEOTIDE SEQUENCE [LARGE SCALE GENOMIC DNA]</scope>
    <source>
        <strain evidence="10 11">RHL897</strain>
    </source>
</reference>
<dbReference type="Pfam" id="PF01019">
    <property type="entry name" value="G_glu_transpept"/>
    <property type="match status" value="1"/>
</dbReference>
<comment type="pathway">
    <text evidence="9">Sulfur metabolism; glutathione metabolism.</text>
</comment>
<dbReference type="Gene3D" id="1.10.246.130">
    <property type="match status" value="1"/>
</dbReference>
<dbReference type="InterPro" id="IPR000101">
    <property type="entry name" value="GGT_peptidase"/>
</dbReference>
<comment type="catalytic activity">
    <reaction evidence="2 9">
        <text>glutathione + H2O = L-cysteinylglycine + L-glutamate</text>
        <dbReference type="Rhea" id="RHEA:28807"/>
        <dbReference type="ChEBI" id="CHEBI:15377"/>
        <dbReference type="ChEBI" id="CHEBI:29985"/>
        <dbReference type="ChEBI" id="CHEBI:57925"/>
        <dbReference type="ChEBI" id="CHEBI:61694"/>
        <dbReference type="EC" id="3.4.19.13"/>
    </reaction>
</comment>
<keyword evidence="11" id="KW-1185">Reference proteome</keyword>
<comment type="catalytic activity">
    <reaction evidence="1 9">
        <text>an S-substituted glutathione + H2O = an S-substituted L-cysteinylglycine + L-glutamate</text>
        <dbReference type="Rhea" id="RHEA:59468"/>
        <dbReference type="ChEBI" id="CHEBI:15377"/>
        <dbReference type="ChEBI" id="CHEBI:29985"/>
        <dbReference type="ChEBI" id="CHEBI:90779"/>
        <dbReference type="ChEBI" id="CHEBI:143103"/>
        <dbReference type="EC" id="3.4.19.13"/>
    </reaction>
</comment>
<dbReference type="NCBIfam" id="TIGR00066">
    <property type="entry name" value="g_glut_trans"/>
    <property type="match status" value="1"/>
</dbReference>
<dbReference type="Gene3D" id="3.60.20.40">
    <property type="match status" value="1"/>
</dbReference>
<evidence type="ECO:0000256" key="7">
    <source>
        <dbReference type="ARBA" id="ARBA00023315"/>
    </source>
</evidence>
<dbReference type="InterPro" id="IPR051792">
    <property type="entry name" value="GGT_bact"/>
</dbReference>
<evidence type="ECO:0000256" key="5">
    <source>
        <dbReference type="ARBA" id="ARBA00022801"/>
    </source>
</evidence>
<dbReference type="InterPro" id="IPR043137">
    <property type="entry name" value="GGT_ssub_C"/>
</dbReference>
<dbReference type="InterPro" id="IPR043138">
    <property type="entry name" value="GGT_lsub"/>
</dbReference>
<comment type="similarity">
    <text evidence="3 9">Belongs to the gamma-glutamyltransferase family.</text>
</comment>
<evidence type="ECO:0000313" key="10">
    <source>
        <dbReference type="EMBL" id="MFB5946197.1"/>
    </source>
</evidence>
<gene>
    <name evidence="10" type="primary">ggt</name>
    <name evidence="10" type="ORF">WKR92_10165</name>
</gene>
<accession>A0ABV5CF85</accession>
<keyword evidence="6 9" id="KW-0865">Zymogen</keyword>
<dbReference type="EC" id="2.3.2.2" evidence="9"/>
<dbReference type="EMBL" id="JBBVGT010000002">
    <property type="protein sequence ID" value="MFB5946197.1"/>
    <property type="molecule type" value="Genomic_DNA"/>
</dbReference>
<comment type="catalytic activity">
    <reaction evidence="8 9">
        <text>an N-terminal (5-L-glutamyl)-[peptide] + an alpha-amino acid = 5-L-glutamyl amino acid + an N-terminal L-alpha-aminoacyl-[peptide]</text>
        <dbReference type="Rhea" id="RHEA:23904"/>
        <dbReference type="Rhea" id="RHEA-COMP:9780"/>
        <dbReference type="Rhea" id="RHEA-COMP:9795"/>
        <dbReference type="ChEBI" id="CHEBI:77644"/>
        <dbReference type="ChEBI" id="CHEBI:78597"/>
        <dbReference type="ChEBI" id="CHEBI:78599"/>
        <dbReference type="ChEBI" id="CHEBI:78608"/>
        <dbReference type="EC" id="2.3.2.2"/>
    </reaction>
</comment>
<dbReference type="InterPro" id="IPR029055">
    <property type="entry name" value="Ntn_hydrolases_N"/>
</dbReference>
<evidence type="ECO:0000256" key="1">
    <source>
        <dbReference type="ARBA" id="ARBA00001049"/>
    </source>
</evidence>
<evidence type="ECO:0000256" key="6">
    <source>
        <dbReference type="ARBA" id="ARBA00023145"/>
    </source>
</evidence>
<keyword evidence="7 9" id="KW-0012">Acyltransferase</keyword>
<sequence>MKHQINSKISLVLIAFMVVLSSTGCKLFRKSPAVNAGVEQVHTETVKEATKEDARDLKGYRNGMVVSAHPIASEVGLSVLKKGGNAVDAAVAVQFALAVVYPNAGNLGGGGFLVYRSASGDIASLDFREKAPGEAYRDMYLDMHGEPIVDLSLRGQLASGVPGSVDGMVKAHQKYGKLSWKELIQPAIDLASKGFPLTAMQAREFNSRRDNFLKYNPEGTAFTSTENWSGGDIFVQLELAHTLELIRDHGRDGFYGGETAEKIVAEMKSGNGLINLQDLRDYEAQWRKPVVGSYRGYKIISMPPPSSGGIALLQLLHSVEAFPLKKWGFQSDSTAQVMIEAERRVYADRSEHLGDPDFYNVPGDQLINIKYNAIRMSDMNFNQATPSSSIQAGSVSTPVESEETTHFSIVDKEGNAVSLTTTLNGSYGSQVVVSGAGFLLNNEMDDFSVKPGAPNMFGLTGGVANSIEPGKRMLSSMTPTIVENDGQLFMVVGTPGGSTIITSVFQTILNVIDWGMGMQEAVDAPRFHHQWLPDQVDAEAAAFTPEIRARLDQKGYKIQDRGSIGRVDAILVSEDGILTGGADPRGDDKAVGY</sequence>
<name>A0ABV5CF85_9SPHI</name>
<evidence type="ECO:0000256" key="3">
    <source>
        <dbReference type="ARBA" id="ARBA00009381"/>
    </source>
</evidence>
<protein>
    <recommendedName>
        <fullName evidence="9">Glutathione hydrolase proenzyme</fullName>
        <ecNumber evidence="9">2.3.2.2</ecNumber>
        <ecNumber evidence="9">3.4.19.13</ecNumber>
    </recommendedName>
    <component>
        <recommendedName>
            <fullName evidence="9">Glutathione hydrolase large chain</fullName>
        </recommendedName>
    </component>
    <component>
        <recommendedName>
            <fullName evidence="9">Glutathione hydrolase small chain</fullName>
        </recommendedName>
    </component>
</protein>
<keyword evidence="9" id="KW-0317">Glutathione biosynthesis</keyword>
<dbReference type="Proteomes" id="UP001580928">
    <property type="component" value="Unassembled WGS sequence"/>
</dbReference>
<dbReference type="PRINTS" id="PR01210">
    <property type="entry name" value="GGTRANSPTASE"/>
</dbReference>
<dbReference type="EC" id="3.4.19.13" evidence="9"/>
<evidence type="ECO:0000256" key="4">
    <source>
        <dbReference type="ARBA" id="ARBA00022679"/>
    </source>
</evidence>
<organism evidence="10 11">
    <name type="scientific">Albibacterium profundi</name>
    <dbReference type="NCBI Taxonomy" id="3134906"/>
    <lineage>
        <taxon>Bacteria</taxon>
        <taxon>Pseudomonadati</taxon>
        <taxon>Bacteroidota</taxon>
        <taxon>Sphingobacteriia</taxon>
        <taxon>Sphingobacteriales</taxon>
        <taxon>Sphingobacteriaceae</taxon>
        <taxon>Albibacterium</taxon>
    </lineage>
</organism>
<dbReference type="RefSeq" id="WP_375557724.1">
    <property type="nucleotide sequence ID" value="NZ_JBBVGT010000002.1"/>
</dbReference>